<accession>A0AAU8DL14</accession>
<name>A0AAU8DL14_9ACTN</name>
<evidence type="ECO:0000313" key="2">
    <source>
        <dbReference type="EMBL" id="XCG62669.1"/>
    </source>
</evidence>
<dbReference type="InterPro" id="IPR028994">
    <property type="entry name" value="Integrin_alpha_N"/>
</dbReference>
<dbReference type="Pfam" id="PF13517">
    <property type="entry name" value="FG-GAP_3"/>
    <property type="match status" value="1"/>
</dbReference>
<dbReference type="EMBL" id="CP159218">
    <property type="protein sequence ID" value="XCG62669.1"/>
    <property type="molecule type" value="Genomic_DNA"/>
</dbReference>
<reference evidence="2" key="1">
    <citation type="submission" date="2024-05" db="EMBL/GenBank/DDBJ databases">
        <authorList>
            <person name="Cai S.Y."/>
            <person name="Jin L.M."/>
            <person name="Li H.R."/>
        </authorList>
    </citation>
    <scope>NUCLEOTIDE SEQUENCE</scope>
    <source>
        <strain evidence="2">A5-74</strain>
    </source>
</reference>
<organism evidence="2">
    <name type="scientific">Nakamurella sp. A5-74</name>
    <dbReference type="NCBI Taxonomy" id="3158264"/>
    <lineage>
        <taxon>Bacteria</taxon>
        <taxon>Bacillati</taxon>
        <taxon>Actinomycetota</taxon>
        <taxon>Actinomycetes</taxon>
        <taxon>Nakamurellales</taxon>
        <taxon>Nakamurellaceae</taxon>
        <taxon>Nakamurella</taxon>
    </lineage>
</organism>
<evidence type="ECO:0000256" key="1">
    <source>
        <dbReference type="ARBA" id="ARBA00022729"/>
    </source>
</evidence>
<dbReference type="AlphaFoldDB" id="A0AAU8DL14"/>
<dbReference type="PANTHER" id="PTHR46580:SF2">
    <property type="entry name" value="MAM DOMAIN-CONTAINING PROTEIN"/>
    <property type="match status" value="1"/>
</dbReference>
<dbReference type="RefSeq" id="WP_353648284.1">
    <property type="nucleotide sequence ID" value="NZ_CP159218.1"/>
</dbReference>
<sequence length="676" mass="71880">MGDLSTPVTRIQVSPRIPDQPTATAAEGATRRYFGSHPWTAIGNAATAASKCTGLTAAELRAMAVAPIFKESGGAATSSTAPSPMTLSRYDEWTGVRAGNTNANANYGLYAFRDPSTAYKRAYWTPGIGIWQYDSAGVGAPFTAAERMDVGVISVDVVSGMRDRWCSPGGWINHAAPFSEAERRAAAWAPWWYTDNGGCPLCEQAYQDMAPGTSLAFANISTVAMDPAGGAQLRTCRLSGIAGTLPCWYVDPAQAQGASWWAALTPLDGGSPTDAPAPLSAPFYDIKIGGQERRYWLQADTGYNVDVSGTRTLGKNARPKDNQSGSGITWSAGGVLCDVTGRRGSCDPSIPPSGVSSTRLLVDGIGLTVRSLDADGDGRGDLLFYRSGPGTADLWTATSTPGRFTSRTLSLLPGAQLVIADIDGDGGDDIVSYRSTVEQVKIVRVKAGVSILQRMGSHRSVFAFNPDGDNRQELFFYAPGSLTDVIWKWTGGNTFSKTVRKMDLKFQPLVGDFNGDGRDDIFWYGAGRSVDVIHYSRAGGKFTAKSVKVDGTYRPAVGDFDGDGRADILWYAPGSGADSVWFGSATEAFTGTPVAMGGDYRPLIVDLPADGRDDVVWFGPGADSDRWTRWSTGRVPSTVVADLGGTQQPVVGTFGADGRDGIFWYGSGSAADWLWR</sequence>
<protein>
    <submittedName>
        <fullName evidence="2">VCBS repeat-containing protein</fullName>
    </submittedName>
</protein>
<gene>
    <name evidence="2" type="ORF">ABLG96_15725</name>
</gene>
<dbReference type="SUPFAM" id="SSF69318">
    <property type="entry name" value="Integrin alpha N-terminal domain"/>
    <property type="match status" value="1"/>
</dbReference>
<proteinExistence type="predicted"/>
<dbReference type="InterPro" id="IPR013517">
    <property type="entry name" value="FG-GAP"/>
</dbReference>
<keyword evidence="1" id="KW-0732">Signal</keyword>
<dbReference type="Gene3D" id="2.130.10.130">
    <property type="entry name" value="Integrin alpha, N-terminal"/>
    <property type="match status" value="1"/>
</dbReference>
<dbReference type="PANTHER" id="PTHR46580">
    <property type="entry name" value="SENSOR KINASE-RELATED"/>
    <property type="match status" value="1"/>
</dbReference>